<evidence type="ECO:0000313" key="1">
    <source>
        <dbReference type="EMBL" id="QJA58726.1"/>
    </source>
</evidence>
<gene>
    <name evidence="1" type="ORF">MM415B01412_0008</name>
</gene>
<dbReference type="AlphaFoldDB" id="A0A6M3IMJ3"/>
<protein>
    <submittedName>
        <fullName evidence="1">Uncharacterized protein</fullName>
    </submittedName>
</protein>
<proteinExistence type="predicted"/>
<accession>A0A6M3IMJ3</accession>
<dbReference type="Pfam" id="PF24451">
    <property type="entry name" value="DUF7567"/>
    <property type="match status" value="1"/>
</dbReference>
<sequence length="180" mass="20595">MKEKIMSFKVTMIGGFNPFEWKDLKCPVCGKSDFVSMSHAGVYCDYCNAKFEVRMTGGDPGCVIDCFVDGIYAPAWKCPECDMRFSSFEESPICPANGNHRKCDREIHISRSWEKPKGYPERYCLVLKTGDYCSSWMNGKSSDRLSHPTEKQWEKFQVSWEKIKPGLGSTIHARYAIITK</sequence>
<dbReference type="InterPro" id="IPR055989">
    <property type="entry name" value="DUF7567"/>
</dbReference>
<reference evidence="1" key="1">
    <citation type="submission" date="2020-03" db="EMBL/GenBank/DDBJ databases">
        <title>The deep terrestrial virosphere.</title>
        <authorList>
            <person name="Holmfeldt K."/>
            <person name="Nilsson E."/>
            <person name="Simone D."/>
            <person name="Lopez-Fernandez M."/>
            <person name="Wu X."/>
            <person name="de Brujin I."/>
            <person name="Lundin D."/>
            <person name="Andersson A."/>
            <person name="Bertilsson S."/>
            <person name="Dopson M."/>
        </authorList>
    </citation>
    <scope>NUCLEOTIDE SEQUENCE</scope>
    <source>
        <strain evidence="1">MM415B01412</strain>
    </source>
</reference>
<organism evidence="1">
    <name type="scientific">viral metagenome</name>
    <dbReference type="NCBI Taxonomy" id="1070528"/>
    <lineage>
        <taxon>unclassified sequences</taxon>
        <taxon>metagenomes</taxon>
        <taxon>organismal metagenomes</taxon>
    </lineage>
</organism>
<name>A0A6M3IMJ3_9ZZZZ</name>
<dbReference type="EMBL" id="MT141337">
    <property type="protein sequence ID" value="QJA58726.1"/>
    <property type="molecule type" value="Genomic_DNA"/>
</dbReference>